<dbReference type="SUPFAM" id="SSF50249">
    <property type="entry name" value="Nucleic acid-binding proteins"/>
    <property type="match status" value="1"/>
</dbReference>
<evidence type="ECO:0000256" key="10">
    <source>
        <dbReference type="ARBA" id="ARBA00023235"/>
    </source>
</evidence>
<dbReference type="PROSITE" id="PS51194">
    <property type="entry name" value="HELICASE_CTER"/>
    <property type="match status" value="1"/>
</dbReference>
<keyword evidence="3 13" id="KW-0227">DNA damage</keyword>
<keyword evidence="7" id="KW-0238">DNA-binding</keyword>
<dbReference type="InterPro" id="IPR004609">
    <property type="entry name" value="ATP-dep_DNA_helicase_RecG"/>
</dbReference>
<evidence type="ECO:0000256" key="2">
    <source>
        <dbReference type="ARBA" id="ARBA00022741"/>
    </source>
</evidence>
<comment type="caution">
    <text evidence="16">The sequence shown here is derived from an EMBL/GenBank/DDBJ whole genome shotgun (WGS) entry which is preliminary data.</text>
</comment>
<comment type="similarity">
    <text evidence="1 13">Belongs to the helicase family. RecG subfamily.</text>
</comment>
<dbReference type="PANTHER" id="PTHR47964">
    <property type="entry name" value="ATP-DEPENDENT DNA HELICASE HOMOLOG RECG, CHLOROPLASTIC"/>
    <property type="match status" value="1"/>
</dbReference>
<dbReference type="NCBIfam" id="NF008168">
    <property type="entry name" value="PRK10917.2-2"/>
    <property type="match status" value="1"/>
</dbReference>
<evidence type="ECO:0000256" key="3">
    <source>
        <dbReference type="ARBA" id="ARBA00022763"/>
    </source>
</evidence>
<dbReference type="Proteomes" id="UP000547674">
    <property type="component" value="Unassembled WGS sequence"/>
</dbReference>
<evidence type="ECO:0000259" key="15">
    <source>
        <dbReference type="PROSITE" id="PS51194"/>
    </source>
</evidence>
<evidence type="ECO:0000256" key="12">
    <source>
        <dbReference type="ARBA" id="ARBA00048988"/>
    </source>
</evidence>
<feature type="domain" description="Helicase ATP-binding" evidence="14">
    <location>
        <begin position="182"/>
        <end position="347"/>
    </location>
</feature>
<dbReference type="Pfam" id="PF00271">
    <property type="entry name" value="Helicase_C"/>
    <property type="match status" value="1"/>
</dbReference>
<reference evidence="16 17" key="1">
    <citation type="submission" date="2020-03" db="EMBL/GenBank/DDBJ databases">
        <title>Metabolic flexibility allows generalist bacteria to become dominant in a frequently disturbed ecosystem.</title>
        <authorList>
            <person name="Chen Y.-J."/>
            <person name="Leung P.M."/>
            <person name="Bay S.K."/>
            <person name="Hugenholtz P."/>
            <person name="Kessler A.J."/>
            <person name="Shelley G."/>
            <person name="Waite D.W."/>
            <person name="Cook P.L."/>
            <person name="Greening C."/>
        </authorList>
    </citation>
    <scope>NUCLEOTIDE SEQUENCE [LARGE SCALE GENOMIC DNA]</scope>
    <source>
        <strain evidence="16">SS_bin_28</strain>
    </source>
</reference>
<dbReference type="InterPro" id="IPR011545">
    <property type="entry name" value="DEAD/DEAH_box_helicase_dom"/>
</dbReference>
<dbReference type="Pfam" id="PF00270">
    <property type="entry name" value="DEAD"/>
    <property type="match status" value="1"/>
</dbReference>
<dbReference type="SMART" id="SM00490">
    <property type="entry name" value="HELICc"/>
    <property type="match status" value="1"/>
</dbReference>
<feature type="non-terminal residue" evidence="16">
    <location>
        <position position="1"/>
    </location>
</feature>
<keyword evidence="6 13" id="KW-0067">ATP-binding</keyword>
<evidence type="ECO:0000256" key="1">
    <source>
        <dbReference type="ARBA" id="ARBA00007504"/>
    </source>
</evidence>
<dbReference type="GO" id="GO:0003677">
    <property type="term" value="F:DNA binding"/>
    <property type="evidence" value="ECO:0007669"/>
    <property type="project" value="UniProtKB-KW"/>
</dbReference>
<dbReference type="InterPro" id="IPR047112">
    <property type="entry name" value="RecG/Mfd"/>
</dbReference>
<dbReference type="EMBL" id="JABDJR010000594">
    <property type="protein sequence ID" value="NNF08014.1"/>
    <property type="molecule type" value="Genomic_DNA"/>
</dbReference>
<dbReference type="InterPro" id="IPR012340">
    <property type="entry name" value="NA-bd_OB-fold"/>
</dbReference>
<evidence type="ECO:0000256" key="11">
    <source>
        <dbReference type="ARBA" id="ARBA00034617"/>
    </source>
</evidence>
<evidence type="ECO:0000259" key="14">
    <source>
        <dbReference type="PROSITE" id="PS51192"/>
    </source>
</evidence>
<dbReference type="GO" id="GO:0005524">
    <property type="term" value="F:ATP binding"/>
    <property type="evidence" value="ECO:0007669"/>
    <property type="project" value="UniProtKB-KW"/>
</dbReference>
<evidence type="ECO:0000256" key="7">
    <source>
        <dbReference type="ARBA" id="ARBA00023125"/>
    </source>
</evidence>
<evidence type="ECO:0000256" key="6">
    <source>
        <dbReference type="ARBA" id="ARBA00022840"/>
    </source>
</evidence>
<dbReference type="SMART" id="SM00487">
    <property type="entry name" value="DEXDc"/>
    <property type="match status" value="1"/>
</dbReference>
<keyword evidence="4 13" id="KW-0378">Hydrolase</keyword>
<dbReference type="PANTHER" id="PTHR47964:SF1">
    <property type="entry name" value="ATP-DEPENDENT DNA HELICASE HOMOLOG RECG, CHLOROPLASTIC"/>
    <property type="match status" value="1"/>
</dbReference>
<dbReference type="InterPro" id="IPR027417">
    <property type="entry name" value="P-loop_NTPase"/>
</dbReference>
<evidence type="ECO:0000256" key="5">
    <source>
        <dbReference type="ARBA" id="ARBA00022806"/>
    </source>
</evidence>
<dbReference type="AlphaFoldDB" id="A0A7Y2H3E0"/>
<comment type="function">
    <text evidence="13">Plays a critical role in recombination and DNA repair. Helps process Holliday junction intermediates to mature products by catalyzing branch migration. Has replication fork regression activity, unwinds stalled or blocked replication forks to make a HJ that can be resolved. Has a DNA unwinding activity characteristic of a DNA helicase with 3'-5' polarity.</text>
</comment>
<proteinExistence type="inferred from homology"/>
<dbReference type="GO" id="GO:0043138">
    <property type="term" value="F:3'-5' DNA helicase activity"/>
    <property type="evidence" value="ECO:0007669"/>
    <property type="project" value="UniProtKB-EC"/>
</dbReference>
<dbReference type="EC" id="5.6.2.4" evidence="13"/>
<sequence>FGGGRRKNHFTEGAKILVSGKLGHFRGRPQFQNPEYEPLDELEDAEKHTGLWFPIYPLTRGVSQHNIRDWVRQALAIAHRDLEDTLPPGLIQEFKFTDLLSAYKSIHFPASQEDYEEARRRLVFDELFLDQLFMGAVRRRREKGKRGPKLVAEGEIFRRVRAGLPFTLTGDQDEALNDIMKDVTGGHPMNRLLQGDVGSGKTVVALLAAGAAADAGKQTALMAPTEILAEQHYRNIIDMAGAFGLEPRLLTGSTKAKARKEILRTVKDGSCPLLVGTHALFQEQVEFFDLGLVVVDEQHRFGVMQRLALTQKGQKKGVAPHVLVMSATPIPRSLALTRYGDLDLTIIKEKPAGRGRIISRLTSELKREAVYGFLAERLREGRQAFVIYPLVEESAKSDMKSATEMAARLQAHPKLEDFGVALLHGQMKPEDKDATMKAFSAGDHDVLVATTVVEVGIDVPNASFMVIEHPERYGLSQLHQLRGRIGRGKHTSYCVLIIGPQVDAQAQSRLEQFVATDDGFELARIDLQLRGQGDMAGTRQSGRPAYRLADPIRDEATVETARVKAQEILSSGALDGQAGPEWEPLAKRLRGLLEQVGALAEAG</sequence>
<evidence type="ECO:0000256" key="13">
    <source>
        <dbReference type="RuleBase" id="RU363016"/>
    </source>
</evidence>
<dbReference type="Pfam" id="PF19833">
    <property type="entry name" value="RecG_dom3_C"/>
    <property type="match status" value="1"/>
</dbReference>
<keyword evidence="10" id="KW-0413">Isomerase</keyword>
<dbReference type="PROSITE" id="PS51192">
    <property type="entry name" value="HELICASE_ATP_BIND_1"/>
    <property type="match status" value="1"/>
</dbReference>
<dbReference type="CDD" id="cd04488">
    <property type="entry name" value="RecG_wedge_OBF"/>
    <property type="match status" value="1"/>
</dbReference>
<accession>A0A7Y2H3E0</accession>
<dbReference type="NCBIfam" id="TIGR00643">
    <property type="entry name" value="recG"/>
    <property type="match status" value="1"/>
</dbReference>
<keyword evidence="2 13" id="KW-0547">Nucleotide-binding</keyword>
<evidence type="ECO:0000313" key="16">
    <source>
        <dbReference type="EMBL" id="NNF08014.1"/>
    </source>
</evidence>
<dbReference type="Gene3D" id="3.40.50.300">
    <property type="entry name" value="P-loop containing nucleotide triphosphate hydrolases"/>
    <property type="match status" value="2"/>
</dbReference>
<dbReference type="CDD" id="cd17992">
    <property type="entry name" value="DEXHc_RecG"/>
    <property type="match status" value="1"/>
</dbReference>
<evidence type="ECO:0000256" key="8">
    <source>
        <dbReference type="ARBA" id="ARBA00023172"/>
    </source>
</evidence>
<keyword evidence="5 13" id="KW-0347">Helicase</keyword>
<dbReference type="InterPro" id="IPR014001">
    <property type="entry name" value="Helicase_ATP-bd"/>
</dbReference>
<evidence type="ECO:0000313" key="17">
    <source>
        <dbReference type="Proteomes" id="UP000547674"/>
    </source>
</evidence>
<gene>
    <name evidence="16" type="primary">recG</name>
    <name evidence="16" type="ORF">HKN21_14720</name>
</gene>
<dbReference type="GO" id="GO:0006281">
    <property type="term" value="P:DNA repair"/>
    <property type="evidence" value="ECO:0007669"/>
    <property type="project" value="UniProtKB-UniRule"/>
</dbReference>
<dbReference type="NCBIfam" id="NF008165">
    <property type="entry name" value="PRK10917.1-3"/>
    <property type="match status" value="1"/>
</dbReference>
<comment type="catalytic activity">
    <reaction evidence="12 13">
        <text>ATP + H2O = ADP + phosphate + H(+)</text>
        <dbReference type="Rhea" id="RHEA:13065"/>
        <dbReference type="ChEBI" id="CHEBI:15377"/>
        <dbReference type="ChEBI" id="CHEBI:15378"/>
        <dbReference type="ChEBI" id="CHEBI:30616"/>
        <dbReference type="ChEBI" id="CHEBI:43474"/>
        <dbReference type="ChEBI" id="CHEBI:456216"/>
        <dbReference type="EC" id="5.6.2.4"/>
    </reaction>
</comment>
<protein>
    <recommendedName>
        <fullName evidence="13">ATP-dependent DNA helicase RecG</fullName>
        <ecNumber evidence="13">5.6.2.4</ecNumber>
    </recommendedName>
</protein>
<evidence type="ECO:0000256" key="9">
    <source>
        <dbReference type="ARBA" id="ARBA00023204"/>
    </source>
</evidence>
<feature type="domain" description="Helicase C-terminal" evidence="15">
    <location>
        <begin position="357"/>
        <end position="533"/>
    </location>
</feature>
<dbReference type="SUPFAM" id="SSF52540">
    <property type="entry name" value="P-loop containing nucleoside triphosphate hydrolases"/>
    <property type="match status" value="2"/>
</dbReference>
<keyword evidence="9 13" id="KW-0234">DNA repair</keyword>
<comment type="catalytic activity">
    <reaction evidence="11 13">
        <text>Couples ATP hydrolysis with the unwinding of duplex DNA by translocating in the 3'-5' direction.</text>
        <dbReference type="EC" id="5.6.2.4"/>
    </reaction>
</comment>
<dbReference type="InterPro" id="IPR001650">
    <property type="entry name" value="Helicase_C-like"/>
</dbReference>
<evidence type="ECO:0000256" key="4">
    <source>
        <dbReference type="ARBA" id="ARBA00022801"/>
    </source>
</evidence>
<dbReference type="GO" id="GO:0016787">
    <property type="term" value="F:hydrolase activity"/>
    <property type="evidence" value="ECO:0007669"/>
    <property type="project" value="UniProtKB-KW"/>
</dbReference>
<dbReference type="GO" id="GO:0006310">
    <property type="term" value="P:DNA recombination"/>
    <property type="evidence" value="ECO:0007669"/>
    <property type="project" value="UniProtKB-UniRule"/>
</dbReference>
<keyword evidence="8 13" id="KW-0233">DNA recombination</keyword>
<name>A0A7Y2H3E0_UNCEI</name>
<organism evidence="16 17">
    <name type="scientific">Eiseniibacteriota bacterium</name>
    <dbReference type="NCBI Taxonomy" id="2212470"/>
    <lineage>
        <taxon>Bacteria</taxon>
        <taxon>Candidatus Eiseniibacteriota</taxon>
    </lineage>
</organism>
<dbReference type="InterPro" id="IPR045562">
    <property type="entry name" value="RecG_dom3_C"/>
</dbReference>